<dbReference type="GeneID" id="87811905"/>
<comment type="similarity">
    <text evidence="3">Belongs to the XPO2/CSE1 family.</text>
</comment>
<sequence length="993" mass="110600">MQATPETLQALSSYLASTVAPEASTRRLAEESLRQGEKQQGFLQLVLEIVRSDATDMVVRQAGALYFKNTVKRLWGDDEEEEVKISEQDKQAVKAQLVPLMIALGTPQTAKLQSQIGEGLSTIASLDFPDKWEGLIDELVNSLTPDNFVVNNGVLATAHSIFKRWRHQFRTNKLFSEINFVLDRFCKPHFELFKHVDQLLSTPAGQPLPPNASLPLLAQALLLLIQIFHDLSSQDLPPFFEDNLGSFMGDDSQQGWLLKYLSWERPELKGDDDDEAPGPLQKIRASICEIAELYAQKYSDAYPQLGNFVNGVWQMLTTVGAGTREDVLVSRALKFLSVVVKMGNHRDMFAAKETLTAFCEKIILPNMSLREHEEEMFEDDPAEYIRRDLEPSAESDTRRAAATEFTQALMTNFEADVTSIIQGYITQFLQQYQQNPSANWKSKDTAIYLLTSIAARGSTAQRGVTSVNNFVDVVDFFGQNVFADLQAAPGTVHPILTVDAIKYLYTFRNQLTKDQLVSVLPLLVQHLSSDNYVVYTYAATTIERILFIKNESRQPLFTSVDVRPFAENILMAAFTSIERGDTPEKIAENDHLMKCVMRVIITARGELAPHYEAILTRLVNIIGQISKNPSNPRFNQYSFESISALIRFVCEVNPAALSTFEGALFGPAEVILAQDVTEFIPYIFQILAQLLELHAPNDLPSEYQQLLGPLLSASLWEQRGNVPALARIWKALLMRGASVVVANNQIPGLLGIFQRLIASKNNDVYGFEILQALYEFVPLDTMRAYTNDIFMLLLNRLQTKPSAQFSQAFVYFYTFLAAIDNVGPDAAISFVDGVQPGLFGNLMKGVVLPNTQKAPVKSRRVIEVGLTKYLTKSDAILVEPTVGFWTPIFLALLDLFALPQDLTYAGQDALNELDPEDTGFQASFSKLGASERQAHDPVRGVGNEKEYAASELARRSNERPGVLGPLIAQAQAAEPKTVGEFSQYLQSNGITIA</sequence>
<feature type="domain" description="Importin N-terminal" evidence="8">
    <location>
        <begin position="29"/>
        <end position="103"/>
    </location>
</feature>
<dbReference type="InterPro" id="IPR001494">
    <property type="entry name" value="Importin-beta_N"/>
</dbReference>
<keyword evidence="4" id="KW-0813">Transport</keyword>
<dbReference type="PANTHER" id="PTHR10997:SF8">
    <property type="entry name" value="EXPORTIN-2"/>
    <property type="match status" value="1"/>
</dbReference>
<proteinExistence type="inferred from homology"/>
<dbReference type="PANTHER" id="PTHR10997">
    <property type="entry name" value="IMPORTIN-7, 8, 11"/>
    <property type="match status" value="1"/>
</dbReference>
<evidence type="ECO:0000256" key="5">
    <source>
        <dbReference type="ARBA" id="ARBA00022490"/>
    </source>
</evidence>
<keyword evidence="6" id="KW-0653">Protein transport</keyword>
<evidence type="ECO:0000256" key="3">
    <source>
        <dbReference type="ARBA" id="ARBA00008669"/>
    </source>
</evidence>
<dbReference type="PROSITE" id="PS50166">
    <property type="entry name" value="IMPORTIN_B_NT"/>
    <property type="match status" value="1"/>
</dbReference>
<dbReference type="InterPro" id="IPR013713">
    <property type="entry name" value="XPO2_central"/>
</dbReference>
<dbReference type="FunFam" id="1.25.10.10:FF:000057">
    <property type="entry name" value="Exportin-2 isoform 1"/>
    <property type="match status" value="1"/>
</dbReference>
<dbReference type="AlphaFoldDB" id="A0AAF0YEG4"/>
<evidence type="ECO:0000256" key="1">
    <source>
        <dbReference type="ARBA" id="ARBA00004123"/>
    </source>
</evidence>
<dbReference type="Pfam" id="PF03810">
    <property type="entry name" value="IBN_N"/>
    <property type="match status" value="1"/>
</dbReference>
<evidence type="ECO:0000313" key="9">
    <source>
        <dbReference type="EMBL" id="WOO85240.1"/>
    </source>
</evidence>
<dbReference type="Gene3D" id="1.25.10.10">
    <property type="entry name" value="Leucine-rich Repeat Variant"/>
    <property type="match status" value="1"/>
</dbReference>
<dbReference type="EMBL" id="CP086719">
    <property type="protein sequence ID" value="WOO85240.1"/>
    <property type="molecule type" value="Genomic_DNA"/>
</dbReference>
<dbReference type="GO" id="GO:0005829">
    <property type="term" value="C:cytosol"/>
    <property type="evidence" value="ECO:0007669"/>
    <property type="project" value="TreeGrafter"/>
</dbReference>
<dbReference type="Pfam" id="PF08506">
    <property type="entry name" value="Cse1"/>
    <property type="match status" value="1"/>
</dbReference>
<protein>
    <submittedName>
        <fullName evidence="9">Exportin-2</fullName>
    </submittedName>
</protein>
<dbReference type="GO" id="GO:0031267">
    <property type="term" value="F:small GTPase binding"/>
    <property type="evidence" value="ECO:0007669"/>
    <property type="project" value="InterPro"/>
</dbReference>
<dbReference type="Proteomes" id="UP000827549">
    <property type="component" value="Chromosome 6"/>
</dbReference>
<gene>
    <name evidence="9" type="primary">CSE1L</name>
    <name evidence="9" type="ORF">LOC62_06G008741</name>
</gene>
<dbReference type="GO" id="GO:0005635">
    <property type="term" value="C:nuclear envelope"/>
    <property type="evidence" value="ECO:0007669"/>
    <property type="project" value="TreeGrafter"/>
</dbReference>
<organism evidence="9 10">
    <name type="scientific">Vanrija pseudolonga</name>
    <dbReference type="NCBI Taxonomy" id="143232"/>
    <lineage>
        <taxon>Eukaryota</taxon>
        <taxon>Fungi</taxon>
        <taxon>Dikarya</taxon>
        <taxon>Basidiomycota</taxon>
        <taxon>Agaricomycotina</taxon>
        <taxon>Tremellomycetes</taxon>
        <taxon>Trichosporonales</taxon>
        <taxon>Trichosporonaceae</taxon>
        <taxon>Vanrija</taxon>
    </lineage>
</organism>
<evidence type="ECO:0000256" key="6">
    <source>
        <dbReference type="ARBA" id="ARBA00022927"/>
    </source>
</evidence>
<reference evidence="9" key="1">
    <citation type="submission" date="2023-10" db="EMBL/GenBank/DDBJ databases">
        <authorList>
            <person name="Noh H."/>
        </authorList>
    </citation>
    <scope>NUCLEOTIDE SEQUENCE</scope>
    <source>
        <strain evidence="9">DUCC4014</strain>
    </source>
</reference>
<accession>A0AAF0YEG4</accession>
<keyword evidence="7" id="KW-0539">Nucleus</keyword>
<evidence type="ECO:0000313" key="10">
    <source>
        <dbReference type="Proteomes" id="UP000827549"/>
    </source>
</evidence>
<keyword evidence="10" id="KW-1185">Reference proteome</keyword>
<keyword evidence="5" id="KW-0963">Cytoplasm</keyword>
<dbReference type="GO" id="GO:0005049">
    <property type="term" value="F:nuclear export signal receptor activity"/>
    <property type="evidence" value="ECO:0007669"/>
    <property type="project" value="TreeGrafter"/>
</dbReference>
<dbReference type="InterPro" id="IPR005043">
    <property type="entry name" value="XPO2_C"/>
</dbReference>
<dbReference type="InterPro" id="IPR011989">
    <property type="entry name" value="ARM-like"/>
</dbReference>
<dbReference type="Pfam" id="PF03378">
    <property type="entry name" value="CAS_CSE1"/>
    <property type="match status" value="1"/>
</dbReference>
<evidence type="ECO:0000256" key="4">
    <source>
        <dbReference type="ARBA" id="ARBA00022448"/>
    </source>
</evidence>
<dbReference type="RefSeq" id="XP_062631266.1">
    <property type="nucleotide sequence ID" value="XM_062775282.1"/>
</dbReference>
<comment type="subcellular location">
    <subcellularLocation>
        <location evidence="2">Cytoplasm</location>
    </subcellularLocation>
    <subcellularLocation>
        <location evidence="1">Nucleus</location>
    </subcellularLocation>
</comment>
<evidence type="ECO:0000256" key="7">
    <source>
        <dbReference type="ARBA" id="ARBA00023242"/>
    </source>
</evidence>
<dbReference type="SMART" id="SM00913">
    <property type="entry name" value="IBN_N"/>
    <property type="match status" value="1"/>
</dbReference>
<name>A0AAF0YEG4_9TREE</name>
<dbReference type="GO" id="GO:0006606">
    <property type="term" value="P:protein import into nucleus"/>
    <property type="evidence" value="ECO:0007669"/>
    <property type="project" value="TreeGrafter"/>
</dbReference>
<evidence type="ECO:0000256" key="2">
    <source>
        <dbReference type="ARBA" id="ARBA00004496"/>
    </source>
</evidence>
<dbReference type="InterPro" id="IPR016024">
    <property type="entry name" value="ARM-type_fold"/>
</dbReference>
<dbReference type="SUPFAM" id="SSF48371">
    <property type="entry name" value="ARM repeat"/>
    <property type="match status" value="1"/>
</dbReference>
<evidence type="ECO:0000259" key="8">
    <source>
        <dbReference type="PROSITE" id="PS50166"/>
    </source>
</evidence>
<dbReference type="GO" id="GO:0006611">
    <property type="term" value="P:protein export from nucleus"/>
    <property type="evidence" value="ECO:0007669"/>
    <property type="project" value="TreeGrafter"/>
</dbReference>